<evidence type="ECO:0000256" key="5">
    <source>
        <dbReference type="ARBA" id="ARBA00022737"/>
    </source>
</evidence>
<dbReference type="InterPro" id="IPR023395">
    <property type="entry name" value="MCP_dom_sf"/>
</dbReference>
<organism evidence="8 9">
    <name type="scientific">Rotaria magnacalcarata</name>
    <dbReference type="NCBI Taxonomy" id="392030"/>
    <lineage>
        <taxon>Eukaryota</taxon>
        <taxon>Metazoa</taxon>
        <taxon>Spiralia</taxon>
        <taxon>Gnathifera</taxon>
        <taxon>Rotifera</taxon>
        <taxon>Eurotatoria</taxon>
        <taxon>Bdelloidea</taxon>
        <taxon>Philodinida</taxon>
        <taxon>Philodinidae</taxon>
        <taxon>Rotaria</taxon>
    </lineage>
</organism>
<accession>A0A8S2RSV3</accession>
<comment type="similarity">
    <text evidence="2">Belongs to the mitochondrial carrier (TC 2.A.29) family.</text>
</comment>
<evidence type="ECO:0000256" key="7">
    <source>
        <dbReference type="ARBA" id="ARBA00023136"/>
    </source>
</evidence>
<evidence type="ECO:0000256" key="1">
    <source>
        <dbReference type="ARBA" id="ARBA00004370"/>
    </source>
</evidence>
<evidence type="ECO:0000256" key="3">
    <source>
        <dbReference type="ARBA" id="ARBA00022448"/>
    </source>
</evidence>
<dbReference type="GO" id="GO:0016020">
    <property type="term" value="C:membrane"/>
    <property type="evidence" value="ECO:0007669"/>
    <property type="project" value="UniProtKB-SubCell"/>
</dbReference>
<protein>
    <submittedName>
        <fullName evidence="8">Uncharacterized protein</fullName>
    </submittedName>
</protein>
<evidence type="ECO:0000256" key="6">
    <source>
        <dbReference type="ARBA" id="ARBA00022989"/>
    </source>
</evidence>
<sequence length="53" mass="5472">MIGSGPSSAIFFLTYNLTKQTANASSSSQASMIAAAFGETCACLVRVPTEVIK</sequence>
<evidence type="ECO:0000256" key="2">
    <source>
        <dbReference type="ARBA" id="ARBA00006375"/>
    </source>
</evidence>
<keyword evidence="7" id="KW-0472">Membrane</keyword>
<evidence type="ECO:0000256" key="4">
    <source>
        <dbReference type="ARBA" id="ARBA00022692"/>
    </source>
</evidence>
<proteinExistence type="inferred from homology"/>
<keyword evidence="3" id="KW-0813">Transport</keyword>
<keyword evidence="4" id="KW-0812">Transmembrane</keyword>
<dbReference type="EMBL" id="CAJOBI010014627">
    <property type="protein sequence ID" value="CAF4177798.1"/>
    <property type="molecule type" value="Genomic_DNA"/>
</dbReference>
<evidence type="ECO:0000313" key="8">
    <source>
        <dbReference type="EMBL" id="CAF4177798.1"/>
    </source>
</evidence>
<keyword evidence="5" id="KW-0677">Repeat</keyword>
<keyword evidence="6" id="KW-1133">Transmembrane helix</keyword>
<name>A0A8S2RSV3_9BILA</name>
<gene>
    <name evidence="8" type="ORF">SMN809_LOCUS20880</name>
</gene>
<comment type="caution">
    <text evidence="8">The sequence shown here is derived from an EMBL/GenBank/DDBJ whole genome shotgun (WGS) entry which is preliminary data.</text>
</comment>
<reference evidence="8" key="1">
    <citation type="submission" date="2021-02" db="EMBL/GenBank/DDBJ databases">
        <authorList>
            <person name="Nowell W R."/>
        </authorList>
    </citation>
    <scope>NUCLEOTIDE SEQUENCE</scope>
</reference>
<dbReference type="Gene3D" id="1.50.40.10">
    <property type="entry name" value="Mitochondrial carrier domain"/>
    <property type="match status" value="1"/>
</dbReference>
<comment type="subcellular location">
    <subcellularLocation>
        <location evidence="1">Membrane</location>
    </subcellularLocation>
</comment>
<dbReference type="PANTHER" id="PTHR45667">
    <property type="entry name" value="S-ADENOSYLMETHIONINE MITOCHONDRIAL CARRIER PROTEIN"/>
    <property type="match status" value="1"/>
</dbReference>
<dbReference type="SUPFAM" id="SSF103506">
    <property type="entry name" value="Mitochondrial carrier"/>
    <property type="match status" value="1"/>
</dbReference>
<feature type="non-terminal residue" evidence="8">
    <location>
        <position position="1"/>
    </location>
</feature>
<dbReference type="AlphaFoldDB" id="A0A8S2RSV3"/>
<evidence type="ECO:0000313" key="9">
    <source>
        <dbReference type="Proteomes" id="UP000676336"/>
    </source>
</evidence>
<dbReference type="Proteomes" id="UP000676336">
    <property type="component" value="Unassembled WGS sequence"/>
</dbReference>